<keyword evidence="1" id="KW-0677">Repeat</keyword>
<dbReference type="InterPro" id="IPR022385">
    <property type="entry name" value="Rhs_assc_core"/>
</dbReference>
<dbReference type="Proteomes" id="UP000465221">
    <property type="component" value="Unassembled WGS sequence"/>
</dbReference>
<gene>
    <name evidence="4" type="ORF">IFM46972_10058</name>
</gene>
<dbReference type="InterPro" id="IPR006530">
    <property type="entry name" value="YD"/>
</dbReference>
<feature type="domain" description="Teneurin-like YD-shell" evidence="3">
    <location>
        <begin position="772"/>
        <end position="1327"/>
    </location>
</feature>
<dbReference type="Gene3D" id="2.180.10.10">
    <property type="entry name" value="RHS repeat-associated core"/>
    <property type="match status" value="1"/>
</dbReference>
<dbReference type="InterPro" id="IPR050708">
    <property type="entry name" value="T6SS_VgrG/RHS"/>
</dbReference>
<organism evidence="4 5">
    <name type="scientific">Aspergillus udagawae</name>
    <dbReference type="NCBI Taxonomy" id="91492"/>
    <lineage>
        <taxon>Eukaryota</taxon>
        <taxon>Fungi</taxon>
        <taxon>Dikarya</taxon>
        <taxon>Ascomycota</taxon>
        <taxon>Pezizomycotina</taxon>
        <taxon>Eurotiomycetes</taxon>
        <taxon>Eurotiomycetidae</taxon>
        <taxon>Eurotiales</taxon>
        <taxon>Aspergillaceae</taxon>
        <taxon>Aspergillus</taxon>
        <taxon>Aspergillus subgen. Fumigati</taxon>
    </lineage>
</organism>
<comment type="caution">
    <text evidence="4">The sequence shown here is derived from an EMBL/GenBank/DDBJ whole genome shotgun (WGS) entry which is preliminary data.</text>
</comment>
<dbReference type="PANTHER" id="PTHR32305:SF15">
    <property type="entry name" value="PROTEIN RHSA-RELATED"/>
    <property type="match status" value="1"/>
</dbReference>
<proteinExistence type="predicted"/>
<evidence type="ECO:0000256" key="2">
    <source>
        <dbReference type="SAM" id="MobiDB-lite"/>
    </source>
</evidence>
<name>A0A8H3SA41_9EURO</name>
<evidence type="ECO:0000313" key="5">
    <source>
        <dbReference type="Proteomes" id="UP000465221"/>
    </source>
</evidence>
<dbReference type="EMBL" id="BLKC01000115">
    <property type="protein sequence ID" value="GFF54586.1"/>
    <property type="molecule type" value="Genomic_DNA"/>
</dbReference>
<evidence type="ECO:0000256" key="1">
    <source>
        <dbReference type="ARBA" id="ARBA00022737"/>
    </source>
</evidence>
<reference evidence="4 5" key="1">
    <citation type="submission" date="2020-01" db="EMBL/GenBank/DDBJ databases">
        <title>Draft genome sequence of Aspergillus udagawae IFM 46972.</title>
        <authorList>
            <person name="Takahashi H."/>
            <person name="Yaguchi T."/>
        </authorList>
    </citation>
    <scope>NUCLEOTIDE SEQUENCE [LARGE SCALE GENOMIC DNA]</scope>
    <source>
        <strain evidence="4 5">IFM 46972</strain>
    </source>
</reference>
<evidence type="ECO:0000259" key="3">
    <source>
        <dbReference type="Pfam" id="PF25023"/>
    </source>
</evidence>
<sequence length="1654" mass="182241">MSIAQSSIYSQGFNFGNFLQKGVDPRTGQYTCNIEIYEAPAQARNCPPFTLAVTFNPLTTQNVGLGRGWSFNLSSYDKSRQTLSLSTGENYQVIDRGDLFVMDQKLKSFIIKKTGEDYEVTYKSGHIEILSDIPDNPDDPDNHKRFDRAVPIAVYGPNGFSLQIEWDTVNGTPRLKKIQDRSQVLLEVNYKSFEVGITRSPNTTEESTFRLDLRNDQLTKIHTPLANIPPWEFSYDPIGGFTCISKVISPTGLVEEVHHKRDGHRLPTGAPFPTIPYATLHVARPGRNQPAIRTTYAYSSHNFLGYLGGENWNSGQDNLYLTPAKYEYSSTVKVEGGSTTIYTYNKFHLLVQTMEQKNTKRVTKSITYHALPDTDFKDQPPQYQLPKSISTKYEDTVGEKPSREEITSNEFDEWGNPTKEVQPDGVTIERAYYPASGQVDAETGDVLCPADPFGFQRYIARKTTIPAGNKDVTPTRSEHYTYCELPTATGGRSNTFVVVKQSKIFVEDQCLSGTDYTTVNKPDSRDHGRAEEQTSWVSEKHPTTQRWTYEYPSSGQLKQTITTETFDGFTVQDEMDYSLLSGLTVAQKDQDGVQDSFEYDQLGQLLKATTAVGTQYETSLQQEYAVPKDGGGTFLLVTDAKGAQTRYIADGLERLCEVEKQDSDYSSDGTFRKVQERSYNAQDQCIETVVIDWFRTDGAPVEQRYVQKLEYDDWGEVYKTTDSAGVVTISQTDPITRTQTEGIEGEGQTKTTLNEFGAPILTELLGKDGKQYSAFKYSYDGLGRLVEQEDALGRMMRFELDGFDRVNKTTWPSGREVTTSYASQSADALPVLVSQKDYKIGGQAFDGLNRVTSRTVGTRTVTQAYEGNAPEPYQITTAKGEQSDFKYEPLLGHAVTTTSTGGTIDTFEYDPKTGAPSALKGAYGSRGLKYFPSGFLKEETIEFSEGGQFAATSAYSMAGKLQTYTDVNGQKYETEYDSLGRLAHFTQGTLKASITYDKINRPSETRVQDTARNTSITTHLEYDDFNRETERTVSQGSKTLYKLTQTYGLTSLVNSRHLEDGDGQLLRDETFEYDDDNHLVKYTSDGIQSPADEHGRQLKSQDFTFDDYDNLVEVITKFQDGSQNTASYSYSSEDSTQLTEVNNTHPDDRQQISLKYDQNGCLSQDEQGRTLEYDSKSRLIAVRDTESRIISQYHYDAAGRLVCQSIPGQADYHLFYRGEKLVAVQTGDRKVSYLANGQTYWGQTVQEGGTVETQLWVSDNHASVLSWLDTHRADQVQHQQYTPYGVATTGSSIGYNGQWRDPVTGWYHLGNGYRVYNPVLMRFHTPDPWSPFISGEINPYAYCLGDPINRDDPSGHGFFSWIKKAFKKAVNWVEDNWKTVVTAAVGIAASVAVGVLTAGASLAIQVGVGLAVGAAAEFGMSVGTDLIEGNGVDWGKAGISAGIGALSGAVTSAGMFIMRGGLKTAAKGVGTGVKSAIGRAGKYAVTETVRNPAFKAVVKGVALDTVFSELVTNTLIMPNLPDPVSSGGGLLYSMVNAMAADASNTQSSLKSSQSSHGSGGYSSSMTRDSIRPALRDGESVLGSLPLQQPSATSSLGYGTNPGAGYAVAGALNLDLRCTFAVPSSSPINAGDSVLGALQDARQKYSSMRLQIRRT</sequence>
<accession>A0A8H3SA41</accession>
<feature type="compositionally biased region" description="Low complexity" evidence="2">
    <location>
        <begin position="1547"/>
        <end position="1564"/>
    </location>
</feature>
<dbReference type="InterPro" id="IPR056823">
    <property type="entry name" value="TEN-like_YD-shell"/>
</dbReference>
<evidence type="ECO:0000313" key="4">
    <source>
        <dbReference type="EMBL" id="GFF54586.1"/>
    </source>
</evidence>
<feature type="region of interest" description="Disordered" evidence="2">
    <location>
        <begin position="520"/>
        <end position="541"/>
    </location>
</feature>
<feature type="region of interest" description="Disordered" evidence="2">
    <location>
        <begin position="1545"/>
        <end position="1568"/>
    </location>
</feature>
<dbReference type="PANTHER" id="PTHR32305">
    <property type="match status" value="1"/>
</dbReference>
<dbReference type="Pfam" id="PF25023">
    <property type="entry name" value="TEN_YD-shell"/>
    <property type="match status" value="1"/>
</dbReference>
<protein>
    <submittedName>
        <fullName evidence="4">RHS repeat protein</fullName>
    </submittedName>
</protein>
<dbReference type="NCBIfam" id="TIGR03696">
    <property type="entry name" value="Rhs_assc_core"/>
    <property type="match status" value="1"/>
</dbReference>
<dbReference type="NCBIfam" id="TIGR01643">
    <property type="entry name" value="YD_repeat_2x"/>
    <property type="match status" value="1"/>
</dbReference>
<feature type="compositionally biased region" description="Basic and acidic residues" evidence="2">
    <location>
        <begin position="522"/>
        <end position="541"/>
    </location>
</feature>